<evidence type="ECO:0000313" key="1">
    <source>
        <dbReference type="EMBL" id="KSV59810.1"/>
    </source>
</evidence>
<dbReference type="Proteomes" id="UP000054874">
    <property type="component" value="Unassembled WGS sequence"/>
</dbReference>
<comment type="caution">
    <text evidence="1">The sequence shown here is derived from an EMBL/GenBank/DDBJ whole genome shotgun (WGS) entry which is preliminary data.</text>
</comment>
<dbReference type="EMBL" id="LNAM01000090">
    <property type="protein sequence ID" value="KSV59810.1"/>
    <property type="molecule type" value="Genomic_DNA"/>
</dbReference>
<keyword evidence="2" id="KW-1185">Reference proteome</keyword>
<reference evidence="1 2" key="1">
    <citation type="submission" date="2015-11" db="EMBL/GenBank/DDBJ databases">
        <title>Butyribacter intestini gen. nov., sp. nov., a butyric acid-producing bacterium of the family Lachnospiraceae isolated from the human faeces.</title>
        <authorList>
            <person name="Zou Y."/>
            <person name="Xue W."/>
            <person name="Luo G."/>
            <person name="Lv M."/>
        </authorList>
    </citation>
    <scope>NUCLEOTIDE SEQUENCE [LARGE SCALE GENOMIC DNA]</scope>
    <source>
        <strain evidence="1 2">ACET-33324</strain>
    </source>
</reference>
<evidence type="ECO:0000313" key="2">
    <source>
        <dbReference type="Proteomes" id="UP000054874"/>
    </source>
</evidence>
<name>A0A0V8QGW3_9FIRM</name>
<proteinExistence type="predicted"/>
<dbReference type="AlphaFoldDB" id="A0A0V8QGW3"/>
<accession>A0A0V8QGW3</accession>
<gene>
    <name evidence="1" type="ORF">ASU35_08010</name>
</gene>
<dbReference type="STRING" id="290052.ASU35_08010"/>
<protein>
    <submittedName>
        <fullName evidence="1">Uncharacterized protein</fullName>
    </submittedName>
</protein>
<organism evidence="1 2">
    <name type="scientific">Acetivibrio ethanolgignens</name>
    <dbReference type="NCBI Taxonomy" id="290052"/>
    <lineage>
        <taxon>Bacteria</taxon>
        <taxon>Bacillati</taxon>
        <taxon>Bacillota</taxon>
        <taxon>Clostridia</taxon>
        <taxon>Eubacteriales</taxon>
        <taxon>Oscillospiraceae</taxon>
        <taxon>Acetivibrio</taxon>
    </lineage>
</organism>
<sequence length="96" mass="10514">MKRETVSKIVKASGVSAGEMECKQFTQIRVPTEANAAESNLDPQEYVQRMNKAYDIDCEMVGTFHIAVGANNMFGGENKASDHIDFVGCGKIEVIL</sequence>